<reference evidence="1" key="1">
    <citation type="submission" date="2023-11" db="EMBL/GenBank/DDBJ databases">
        <title>Genome assemblies of two species of porcelain crab, Petrolisthes cinctipes and Petrolisthes manimaculis (Anomura: Porcellanidae).</title>
        <authorList>
            <person name="Angst P."/>
        </authorList>
    </citation>
    <scope>NUCLEOTIDE SEQUENCE</scope>
    <source>
        <strain evidence="1">PB745_02</strain>
        <tissue evidence="1">Gill</tissue>
    </source>
</reference>
<keyword evidence="2" id="KW-1185">Reference proteome</keyword>
<sequence>MEPNTQQEPTQGVIRGILGEKEGERAGCGEVAPALCPGQAHQPHHSLHQPTLSASCCSGFHPPPVVLKALASSHPLVPTAADIQCLSSHF</sequence>
<protein>
    <submittedName>
        <fullName evidence="1">Uncharacterized protein</fullName>
    </submittedName>
</protein>
<accession>A0AAE1PIV4</accession>
<organism evidence="1 2">
    <name type="scientific">Petrolisthes manimaculis</name>
    <dbReference type="NCBI Taxonomy" id="1843537"/>
    <lineage>
        <taxon>Eukaryota</taxon>
        <taxon>Metazoa</taxon>
        <taxon>Ecdysozoa</taxon>
        <taxon>Arthropoda</taxon>
        <taxon>Crustacea</taxon>
        <taxon>Multicrustacea</taxon>
        <taxon>Malacostraca</taxon>
        <taxon>Eumalacostraca</taxon>
        <taxon>Eucarida</taxon>
        <taxon>Decapoda</taxon>
        <taxon>Pleocyemata</taxon>
        <taxon>Anomura</taxon>
        <taxon>Galatheoidea</taxon>
        <taxon>Porcellanidae</taxon>
        <taxon>Petrolisthes</taxon>
    </lineage>
</organism>
<proteinExistence type="predicted"/>
<dbReference type="Proteomes" id="UP001292094">
    <property type="component" value="Unassembled WGS sequence"/>
</dbReference>
<name>A0AAE1PIV4_9EUCA</name>
<dbReference type="AlphaFoldDB" id="A0AAE1PIV4"/>
<comment type="caution">
    <text evidence="1">The sequence shown here is derived from an EMBL/GenBank/DDBJ whole genome shotgun (WGS) entry which is preliminary data.</text>
</comment>
<evidence type="ECO:0000313" key="2">
    <source>
        <dbReference type="Proteomes" id="UP001292094"/>
    </source>
</evidence>
<gene>
    <name evidence="1" type="ORF">Pmani_019819</name>
</gene>
<dbReference type="EMBL" id="JAWZYT010001887">
    <property type="protein sequence ID" value="KAK4308486.1"/>
    <property type="molecule type" value="Genomic_DNA"/>
</dbReference>
<evidence type="ECO:0000313" key="1">
    <source>
        <dbReference type="EMBL" id="KAK4308486.1"/>
    </source>
</evidence>